<keyword evidence="4 7" id="KW-1133">Transmembrane helix</keyword>
<feature type="transmembrane region" description="Helical" evidence="7">
    <location>
        <begin position="507"/>
        <end position="529"/>
    </location>
</feature>
<evidence type="ECO:0000313" key="9">
    <source>
        <dbReference type="Proteomes" id="UP000053989"/>
    </source>
</evidence>
<feature type="transmembrane region" description="Helical" evidence="7">
    <location>
        <begin position="194"/>
        <end position="214"/>
    </location>
</feature>
<dbReference type="HOGENOM" id="CLU_010778_2_1_1"/>
<dbReference type="OrthoDB" id="6132759at2759"/>
<dbReference type="STRING" id="1036808.A0A0C2ZS10"/>
<feature type="transmembrane region" description="Helical" evidence="7">
    <location>
        <begin position="89"/>
        <end position="109"/>
    </location>
</feature>
<dbReference type="GO" id="GO:0015204">
    <property type="term" value="F:urea transmembrane transporter activity"/>
    <property type="evidence" value="ECO:0007669"/>
    <property type="project" value="InterPro"/>
</dbReference>
<feature type="transmembrane region" description="Helical" evidence="7">
    <location>
        <begin position="365"/>
        <end position="392"/>
    </location>
</feature>
<dbReference type="NCBIfam" id="TIGR00813">
    <property type="entry name" value="sss"/>
    <property type="match status" value="1"/>
</dbReference>
<feature type="transmembrane region" description="Helical" evidence="7">
    <location>
        <begin position="12"/>
        <end position="32"/>
    </location>
</feature>
<evidence type="ECO:0000256" key="3">
    <source>
        <dbReference type="ARBA" id="ARBA00022692"/>
    </source>
</evidence>
<dbReference type="InParanoid" id="A0A0C2ZS10"/>
<feature type="transmembrane region" description="Helical" evidence="7">
    <location>
        <begin position="413"/>
        <end position="433"/>
    </location>
</feature>
<dbReference type="FunCoup" id="A0A0C2ZS10">
    <property type="interactions" value="156"/>
</dbReference>
<sequence length="695" mass="73035">MSSEVLPQGAGYGVVVGIGLFFSAFMVCLTALQARYTGVSPNDSEEFTSASRSVKPGLIASGIVSAWTWAATLLQSSAVAYRYGISGPWWYAAGATVQVLLFAQLAAKLKLNAPYAHTWLEIVAVRWGTAAHLIFMFFGLATNLIVSSMLVLGGSATVTGLTGMSTIAACFLIPLGVAIYVVVGGMRSTLLCDYTHTTVLFAIILTFVFTVYATSEYIGSIGKMHSLLSEASSITPVPGNAGGSYLTLRSKNGLIFGVINLVGNFATVFQDQAYWQRAIASRPATTVKAYLIGGLAWFAIPFTMATTMGLAAVALSAVPSPSSPVNAPTSSGFIPLLPTLSNADISAGLPASVAAATLLGKSGAAALLILLFLAVTSATSAELIAVSSILTYDIYVRYINPQATEEQVLRMSHIGVAAFALIMGIAGVIFFYIGISMGWLYTFMGVILGSTVVPIALCITWRKANKIGCIAGSVVGFAVGIVAWLGTTAGLNNNLINVTTSGGDYEMLAGNLGSIAIGGIISTVVSLICPEDYDFAETRAINSRASPDNQNQKNPIVEDNVPYVDEKKAQDSSAFSVVVNESSERDNDLDPVRLNKAFKFAAWSSIALTLIFMILIPLPLFGASTIYSVAGFSVWVVVGIIWTFCSAFAVVLYPLWESRAALAMITRGIVKDIFARGTGKYVAPGSAEAKPEAAA</sequence>
<dbReference type="PANTHER" id="PTHR46154:SF2">
    <property type="entry name" value="SOLUTE SYMPORTER FAMILY TRANSPORTER (AFU_ORTHOLOGUE AFUA_6G03200)"/>
    <property type="match status" value="1"/>
</dbReference>
<evidence type="ECO:0008006" key="10">
    <source>
        <dbReference type="Google" id="ProtNLM"/>
    </source>
</evidence>
<evidence type="ECO:0000256" key="2">
    <source>
        <dbReference type="ARBA" id="ARBA00006434"/>
    </source>
</evidence>
<dbReference type="InterPro" id="IPR038377">
    <property type="entry name" value="Na/Glc_symporter_sf"/>
</dbReference>
<dbReference type="InterPro" id="IPR031155">
    <property type="entry name" value="DUR"/>
</dbReference>
<reference evidence="8 9" key="1">
    <citation type="submission" date="2014-04" db="EMBL/GenBank/DDBJ databases">
        <authorList>
            <consortium name="DOE Joint Genome Institute"/>
            <person name="Kuo A."/>
            <person name="Kohler A."/>
            <person name="Nagy L.G."/>
            <person name="Floudas D."/>
            <person name="Copeland A."/>
            <person name="Barry K.W."/>
            <person name="Cichocki N."/>
            <person name="Veneault-Fourrey C."/>
            <person name="LaButti K."/>
            <person name="Lindquist E.A."/>
            <person name="Lipzen A."/>
            <person name="Lundell T."/>
            <person name="Morin E."/>
            <person name="Murat C."/>
            <person name="Sun H."/>
            <person name="Tunlid A."/>
            <person name="Henrissat B."/>
            <person name="Grigoriev I.V."/>
            <person name="Hibbett D.S."/>
            <person name="Martin F."/>
            <person name="Nordberg H.P."/>
            <person name="Cantor M.N."/>
            <person name="Hua S.X."/>
        </authorList>
    </citation>
    <scope>NUCLEOTIDE SEQUENCE [LARGE SCALE GENOMIC DNA]</scope>
    <source>
        <strain evidence="8 9">Foug A</strain>
    </source>
</reference>
<feature type="transmembrane region" description="Helical" evidence="7">
    <location>
        <begin position="467"/>
        <end position="487"/>
    </location>
</feature>
<dbReference type="InterPro" id="IPR001734">
    <property type="entry name" value="Na/solute_symporter"/>
</dbReference>
<evidence type="ECO:0000256" key="1">
    <source>
        <dbReference type="ARBA" id="ARBA00004141"/>
    </source>
</evidence>
<dbReference type="Gene3D" id="1.20.1730.10">
    <property type="entry name" value="Sodium/glucose cotransporter"/>
    <property type="match status" value="1"/>
</dbReference>
<reference evidence="9" key="2">
    <citation type="submission" date="2015-01" db="EMBL/GenBank/DDBJ databases">
        <title>Evolutionary Origins and Diversification of the Mycorrhizal Mutualists.</title>
        <authorList>
            <consortium name="DOE Joint Genome Institute"/>
            <consortium name="Mycorrhizal Genomics Consortium"/>
            <person name="Kohler A."/>
            <person name="Kuo A."/>
            <person name="Nagy L.G."/>
            <person name="Floudas D."/>
            <person name="Copeland A."/>
            <person name="Barry K.W."/>
            <person name="Cichocki N."/>
            <person name="Veneault-Fourrey C."/>
            <person name="LaButti K."/>
            <person name="Lindquist E.A."/>
            <person name="Lipzen A."/>
            <person name="Lundell T."/>
            <person name="Morin E."/>
            <person name="Murat C."/>
            <person name="Riley R."/>
            <person name="Ohm R."/>
            <person name="Sun H."/>
            <person name="Tunlid A."/>
            <person name="Henrissat B."/>
            <person name="Grigoriev I.V."/>
            <person name="Hibbett D.S."/>
            <person name="Martin F."/>
        </authorList>
    </citation>
    <scope>NUCLEOTIDE SEQUENCE [LARGE SCALE GENOMIC DNA]</scope>
    <source>
        <strain evidence="9">Foug A</strain>
    </source>
</reference>
<evidence type="ECO:0000256" key="6">
    <source>
        <dbReference type="RuleBase" id="RU362091"/>
    </source>
</evidence>
<evidence type="ECO:0000256" key="7">
    <source>
        <dbReference type="SAM" id="Phobius"/>
    </source>
</evidence>
<keyword evidence="5 7" id="KW-0472">Membrane</keyword>
<feature type="transmembrane region" description="Helical" evidence="7">
    <location>
        <begin position="253"/>
        <end position="269"/>
    </location>
</feature>
<feature type="transmembrane region" description="Helical" evidence="7">
    <location>
        <begin position="600"/>
        <end position="620"/>
    </location>
</feature>
<proteinExistence type="inferred from homology"/>
<dbReference type="Pfam" id="PF00474">
    <property type="entry name" value="SSF"/>
    <property type="match status" value="1"/>
</dbReference>
<dbReference type="CDD" id="cd11476">
    <property type="entry name" value="SLC5sbd_DUR3"/>
    <property type="match status" value="1"/>
</dbReference>
<feature type="transmembrane region" description="Helical" evidence="7">
    <location>
        <begin position="439"/>
        <end position="460"/>
    </location>
</feature>
<feature type="transmembrane region" description="Helical" evidence="7">
    <location>
        <begin position="130"/>
        <end position="152"/>
    </location>
</feature>
<comment type="similarity">
    <text evidence="2 6">Belongs to the sodium:solute symporter (SSF) (TC 2.A.21) family.</text>
</comment>
<evidence type="ECO:0000313" key="8">
    <source>
        <dbReference type="EMBL" id="KIM55367.1"/>
    </source>
</evidence>
<accession>A0A0C2ZS10</accession>
<keyword evidence="9" id="KW-1185">Reference proteome</keyword>
<dbReference type="PANTHER" id="PTHR46154">
    <property type="match status" value="1"/>
</dbReference>
<comment type="subcellular location">
    <subcellularLocation>
        <location evidence="1">Membrane</location>
        <topology evidence="1">Multi-pass membrane protein</topology>
    </subcellularLocation>
</comment>
<keyword evidence="3 7" id="KW-0812">Transmembrane</keyword>
<evidence type="ECO:0000256" key="4">
    <source>
        <dbReference type="ARBA" id="ARBA00022989"/>
    </source>
</evidence>
<feature type="transmembrane region" description="Helical" evidence="7">
    <location>
        <begin position="58"/>
        <end position="83"/>
    </location>
</feature>
<protein>
    <recommendedName>
        <fullName evidence="10">Urea transporter</fullName>
    </recommendedName>
</protein>
<dbReference type="GO" id="GO:0005886">
    <property type="term" value="C:plasma membrane"/>
    <property type="evidence" value="ECO:0007669"/>
    <property type="project" value="TreeGrafter"/>
</dbReference>
<gene>
    <name evidence="8" type="ORF">SCLCIDRAFT_305749</name>
</gene>
<dbReference type="AlphaFoldDB" id="A0A0C2ZS10"/>
<organism evidence="8 9">
    <name type="scientific">Scleroderma citrinum Foug A</name>
    <dbReference type="NCBI Taxonomy" id="1036808"/>
    <lineage>
        <taxon>Eukaryota</taxon>
        <taxon>Fungi</taxon>
        <taxon>Dikarya</taxon>
        <taxon>Basidiomycota</taxon>
        <taxon>Agaricomycotina</taxon>
        <taxon>Agaricomycetes</taxon>
        <taxon>Agaricomycetidae</taxon>
        <taxon>Boletales</taxon>
        <taxon>Sclerodermatineae</taxon>
        <taxon>Sclerodermataceae</taxon>
        <taxon>Scleroderma</taxon>
    </lineage>
</organism>
<dbReference type="EMBL" id="KN822136">
    <property type="protein sequence ID" value="KIM55367.1"/>
    <property type="molecule type" value="Genomic_DNA"/>
</dbReference>
<feature type="transmembrane region" description="Helical" evidence="7">
    <location>
        <begin position="632"/>
        <end position="656"/>
    </location>
</feature>
<evidence type="ECO:0000256" key="5">
    <source>
        <dbReference type="ARBA" id="ARBA00023136"/>
    </source>
</evidence>
<name>A0A0C2ZS10_9AGAM</name>
<dbReference type="PROSITE" id="PS50283">
    <property type="entry name" value="NA_SOLUT_SYMP_3"/>
    <property type="match status" value="1"/>
</dbReference>
<feature type="transmembrane region" description="Helical" evidence="7">
    <location>
        <begin position="158"/>
        <end position="182"/>
    </location>
</feature>
<dbReference type="Proteomes" id="UP000053989">
    <property type="component" value="Unassembled WGS sequence"/>
</dbReference>
<feature type="transmembrane region" description="Helical" evidence="7">
    <location>
        <begin position="290"/>
        <end position="318"/>
    </location>
</feature>